<evidence type="ECO:0000259" key="3">
    <source>
        <dbReference type="PROSITE" id="PS51186"/>
    </source>
</evidence>
<dbReference type="GO" id="GO:0016747">
    <property type="term" value="F:acyltransferase activity, transferring groups other than amino-acyl groups"/>
    <property type="evidence" value="ECO:0007669"/>
    <property type="project" value="InterPro"/>
</dbReference>
<dbReference type="Gene3D" id="3.40.630.30">
    <property type="match status" value="1"/>
</dbReference>
<keyword evidence="1" id="KW-0808">Transferase</keyword>
<evidence type="ECO:0000313" key="4">
    <source>
        <dbReference type="EMBL" id="GIG76228.1"/>
    </source>
</evidence>
<accession>A0A8J3LTB5</accession>
<dbReference type="RefSeq" id="WP_203981561.1">
    <property type="nucleotide sequence ID" value="NZ_BAAAQJ010000007.1"/>
</dbReference>
<name>A0A8J3LTB5_9ACTN</name>
<organism evidence="4 5">
    <name type="scientific">Planosporangium flavigriseum</name>
    <dbReference type="NCBI Taxonomy" id="373681"/>
    <lineage>
        <taxon>Bacteria</taxon>
        <taxon>Bacillati</taxon>
        <taxon>Actinomycetota</taxon>
        <taxon>Actinomycetes</taxon>
        <taxon>Micromonosporales</taxon>
        <taxon>Micromonosporaceae</taxon>
        <taxon>Planosporangium</taxon>
    </lineage>
</organism>
<dbReference type="InterPro" id="IPR016181">
    <property type="entry name" value="Acyl_CoA_acyltransferase"/>
</dbReference>
<dbReference type="CDD" id="cd04301">
    <property type="entry name" value="NAT_SF"/>
    <property type="match status" value="1"/>
</dbReference>
<reference evidence="4" key="1">
    <citation type="submission" date="2021-01" db="EMBL/GenBank/DDBJ databases">
        <title>Whole genome shotgun sequence of Planosporangium flavigriseum NBRC 105377.</title>
        <authorList>
            <person name="Komaki H."/>
            <person name="Tamura T."/>
        </authorList>
    </citation>
    <scope>NUCLEOTIDE SEQUENCE</scope>
    <source>
        <strain evidence="4">NBRC 105377</strain>
    </source>
</reference>
<proteinExistence type="predicted"/>
<keyword evidence="5" id="KW-1185">Reference proteome</keyword>
<dbReference type="PANTHER" id="PTHR43877">
    <property type="entry name" value="AMINOALKYLPHOSPHONATE N-ACETYLTRANSFERASE-RELATED-RELATED"/>
    <property type="match status" value="1"/>
</dbReference>
<dbReference type="EMBL" id="BONU01000048">
    <property type="protein sequence ID" value="GIG76228.1"/>
    <property type="molecule type" value="Genomic_DNA"/>
</dbReference>
<protein>
    <submittedName>
        <fullName evidence="4">N-acetyltransferase</fullName>
    </submittedName>
</protein>
<dbReference type="PROSITE" id="PS51186">
    <property type="entry name" value="GNAT"/>
    <property type="match status" value="1"/>
</dbReference>
<dbReference type="Proteomes" id="UP000653674">
    <property type="component" value="Unassembled WGS sequence"/>
</dbReference>
<evidence type="ECO:0000256" key="1">
    <source>
        <dbReference type="ARBA" id="ARBA00022679"/>
    </source>
</evidence>
<dbReference type="SUPFAM" id="SSF55729">
    <property type="entry name" value="Acyl-CoA N-acyltransferases (Nat)"/>
    <property type="match status" value="1"/>
</dbReference>
<evidence type="ECO:0000256" key="2">
    <source>
        <dbReference type="ARBA" id="ARBA00023315"/>
    </source>
</evidence>
<comment type="caution">
    <text evidence="4">The sequence shown here is derived from an EMBL/GenBank/DDBJ whole genome shotgun (WGS) entry which is preliminary data.</text>
</comment>
<dbReference type="InterPro" id="IPR050832">
    <property type="entry name" value="Bact_Acetyltransf"/>
</dbReference>
<keyword evidence="2" id="KW-0012">Acyltransferase</keyword>
<evidence type="ECO:0000313" key="5">
    <source>
        <dbReference type="Proteomes" id="UP000653674"/>
    </source>
</evidence>
<dbReference type="AlphaFoldDB" id="A0A8J3LTB5"/>
<gene>
    <name evidence="4" type="ORF">Pfl04_46320</name>
</gene>
<dbReference type="InterPro" id="IPR000182">
    <property type="entry name" value="GNAT_dom"/>
</dbReference>
<dbReference type="Pfam" id="PF00583">
    <property type="entry name" value="Acetyltransf_1"/>
    <property type="match status" value="1"/>
</dbReference>
<feature type="domain" description="N-acetyltransferase" evidence="3">
    <location>
        <begin position="9"/>
        <end position="174"/>
    </location>
</feature>
<dbReference type="PANTHER" id="PTHR43877:SF2">
    <property type="entry name" value="AMINOALKYLPHOSPHONATE N-ACETYLTRANSFERASE-RELATED"/>
    <property type="match status" value="1"/>
</dbReference>
<sequence length="174" mass="20100">MKASERSAYEIAPYGASDWPRFRDIRLEMLADTPLAFIETLASARRHSDDDWRERAAWADEPHQLGLAAMLADSGRWIAHARCSSVPDLDQRAFIFSVYVAPAFRGRRVADDLFDRVERWAHEEGHPALFLHVHEDNARAIAFYRRRGYDFTGAREPYALDPAQTELEMRLPLR</sequence>